<name>A0ABR1DNN6_NECAM</name>
<gene>
    <name evidence="4" type="primary">Necator_chrIV.g16589</name>
    <name evidence="4" type="ORF">RB195_003292</name>
</gene>
<accession>A0ABR1DNN6</accession>
<sequence>MFLELLVLIRAILGATAAIRRVYLPANDFSKITESYKSPRGNNRIFDFSDTNFSLVLSPSPACTTHEVLLSFFDTWIPGDALEKTQLYQRAFVLELREKWTKESAFDGFYYNVFTYLQGKTVEMKSVWISPEYFVVRFSLSKKGTYIKSAEDESPVIKLDTNTSKYFALFSSKREHCSTFISQVDENFKIWTRDDPINVKGLPPKRPQRNNVLSAVIIALLFILFYYMFLEKVALPLYFHFKMPLPAVRRRMMKSHSPKKITFDVNLTVEEDAQDKSEPTTPTPLHTSGEAIKNTSAELSKPSTSGSKSTSMDKTQKNTKEKAKKEV</sequence>
<evidence type="ECO:0000256" key="2">
    <source>
        <dbReference type="SAM" id="Phobius"/>
    </source>
</evidence>
<keyword evidence="2" id="KW-1133">Transmembrane helix</keyword>
<reference evidence="4 5" key="1">
    <citation type="submission" date="2023-08" db="EMBL/GenBank/DDBJ databases">
        <title>A Necator americanus chromosomal reference genome.</title>
        <authorList>
            <person name="Ilik V."/>
            <person name="Petrzelkova K.J."/>
            <person name="Pardy F."/>
            <person name="Fuh T."/>
            <person name="Niatou-Singa F.S."/>
            <person name="Gouil Q."/>
            <person name="Baker L."/>
            <person name="Ritchie M.E."/>
            <person name="Jex A.R."/>
            <person name="Gazzola D."/>
            <person name="Li H."/>
            <person name="Toshio Fujiwara R."/>
            <person name="Zhan B."/>
            <person name="Aroian R.V."/>
            <person name="Pafco B."/>
            <person name="Schwarz E.M."/>
        </authorList>
    </citation>
    <scope>NUCLEOTIDE SEQUENCE [LARGE SCALE GENOMIC DNA]</scope>
    <source>
        <strain evidence="4 5">Aroian</strain>
        <tissue evidence="4">Whole animal</tissue>
    </source>
</reference>
<dbReference type="Proteomes" id="UP001303046">
    <property type="component" value="Unassembled WGS sequence"/>
</dbReference>
<feature type="compositionally biased region" description="Low complexity" evidence="1">
    <location>
        <begin position="300"/>
        <end position="313"/>
    </location>
</feature>
<evidence type="ECO:0000313" key="5">
    <source>
        <dbReference type="Proteomes" id="UP001303046"/>
    </source>
</evidence>
<keyword evidence="2" id="KW-0812">Transmembrane</keyword>
<comment type="caution">
    <text evidence="4">The sequence shown here is derived from an EMBL/GenBank/DDBJ whole genome shotgun (WGS) entry which is preliminary data.</text>
</comment>
<dbReference type="EMBL" id="JAVFWL010000004">
    <property type="protein sequence ID" value="KAK6751778.1"/>
    <property type="molecule type" value="Genomic_DNA"/>
</dbReference>
<keyword evidence="3" id="KW-0732">Signal</keyword>
<feature type="transmembrane region" description="Helical" evidence="2">
    <location>
        <begin position="212"/>
        <end position="230"/>
    </location>
</feature>
<feature type="compositionally biased region" description="Basic and acidic residues" evidence="1">
    <location>
        <begin position="314"/>
        <end position="327"/>
    </location>
</feature>
<feature type="chain" id="PRO_5046971092" description="Legume-like lectin family protein" evidence="3">
    <location>
        <begin position="19"/>
        <end position="327"/>
    </location>
</feature>
<protein>
    <recommendedName>
        <fullName evidence="6">Legume-like lectin family protein</fullName>
    </recommendedName>
</protein>
<proteinExistence type="predicted"/>
<keyword evidence="5" id="KW-1185">Reference proteome</keyword>
<organism evidence="4 5">
    <name type="scientific">Necator americanus</name>
    <name type="common">Human hookworm</name>
    <dbReference type="NCBI Taxonomy" id="51031"/>
    <lineage>
        <taxon>Eukaryota</taxon>
        <taxon>Metazoa</taxon>
        <taxon>Ecdysozoa</taxon>
        <taxon>Nematoda</taxon>
        <taxon>Chromadorea</taxon>
        <taxon>Rhabditida</taxon>
        <taxon>Rhabditina</taxon>
        <taxon>Rhabditomorpha</taxon>
        <taxon>Strongyloidea</taxon>
        <taxon>Ancylostomatidae</taxon>
        <taxon>Bunostominae</taxon>
        <taxon>Necator</taxon>
    </lineage>
</organism>
<evidence type="ECO:0000256" key="1">
    <source>
        <dbReference type="SAM" id="MobiDB-lite"/>
    </source>
</evidence>
<evidence type="ECO:0008006" key="6">
    <source>
        <dbReference type="Google" id="ProtNLM"/>
    </source>
</evidence>
<evidence type="ECO:0000256" key="3">
    <source>
        <dbReference type="SAM" id="SignalP"/>
    </source>
</evidence>
<feature type="region of interest" description="Disordered" evidence="1">
    <location>
        <begin position="272"/>
        <end position="327"/>
    </location>
</feature>
<evidence type="ECO:0000313" key="4">
    <source>
        <dbReference type="EMBL" id="KAK6751778.1"/>
    </source>
</evidence>
<feature type="signal peptide" evidence="3">
    <location>
        <begin position="1"/>
        <end position="18"/>
    </location>
</feature>
<keyword evidence="2" id="KW-0472">Membrane</keyword>